<evidence type="ECO:0000313" key="2">
    <source>
        <dbReference type="EMBL" id="HJB74657.1"/>
    </source>
</evidence>
<feature type="chain" id="PRO_5039153302" evidence="1">
    <location>
        <begin position="29"/>
        <end position="582"/>
    </location>
</feature>
<dbReference type="InterPro" id="IPR032675">
    <property type="entry name" value="LRR_dom_sf"/>
</dbReference>
<accession>A0A9D2MHD1</accession>
<gene>
    <name evidence="2" type="ORF">IAA37_03165</name>
</gene>
<protein>
    <submittedName>
        <fullName evidence="2">Leucine-rich repeat domain-containing protein</fullName>
    </submittedName>
</protein>
<dbReference type="InterPro" id="IPR053139">
    <property type="entry name" value="Surface_bspA-like"/>
</dbReference>
<evidence type="ECO:0000256" key="1">
    <source>
        <dbReference type="SAM" id="SignalP"/>
    </source>
</evidence>
<keyword evidence="1" id="KW-0732">Signal</keyword>
<dbReference type="SUPFAM" id="SSF52058">
    <property type="entry name" value="L domain-like"/>
    <property type="match status" value="1"/>
</dbReference>
<dbReference type="PANTHER" id="PTHR45661">
    <property type="entry name" value="SURFACE ANTIGEN"/>
    <property type="match status" value="1"/>
</dbReference>
<feature type="signal peptide" evidence="1">
    <location>
        <begin position="1"/>
        <end position="28"/>
    </location>
</feature>
<proteinExistence type="predicted"/>
<dbReference type="Proteomes" id="UP000823877">
    <property type="component" value="Unassembled WGS sequence"/>
</dbReference>
<reference evidence="2" key="2">
    <citation type="submission" date="2021-04" db="EMBL/GenBank/DDBJ databases">
        <authorList>
            <person name="Gilroy R."/>
        </authorList>
    </citation>
    <scope>NUCLEOTIDE SEQUENCE</scope>
    <source>
        <strain evidence="2">CHK188-16595</strain>
    </source>
</reference>
<organism evidence="2 3">
    <name type="scientific">Candidatus Eubacterium faecale</name>
    <dbReference type="NCBI Taxonomy" id="2838568"/>
    <lineage>
        <taxon>Bacteria</taxon>
        <taxon>Bacillati</taxon>
        <taxon>Bacillota</taxon>
        <taxon>Clostridia</taxon>
        <taxon>Eubacteriales</taxon>
        <taxon>Eubacteriaceae</taxon>
        <taxon>Eubacterium</taxon>
    </lineage>
</organism>
<name>A0A9D2MHD1_9FIRM</name>
<dbReference type="InterPro" id="IPR026906">
    <property type="entry name" value="LRR_5"/>
</dbReference>
<reference evidence="2" key="1">
    <citation type="journal article" date="2021" name="PeerJ">
        <title>Extensive microbial diversity within the chicken gut microbiome revealed by metagenomics and culture.</title>
        <authorList>
            <person name="Gilroy R."/>
            <person name="Ravi A."/>
            <person name="Getino M."/>
            <person name="Pursley I."/>
            <person name="Horton D.L."/>
            <person name="Alikhan N.F."/>
            <person name="Baker D."/>
            <person name="Gharbi K."/>
            <person name="Hall N."/>
            <person name="Watson M."/>
            <person name="Adriaenssens E.M."/>
            <person name="Foster-Nyarko E."/>
            <person name="Jarju S."/>
            <person name="Secka A."/>
            <person name="Antonio M."/>
            <person name="Oren A."/>
            <person name="Chaudhuri R.R."/>
            <person name="La Ragione R."/>
            <person name="Hildebrand F."/>
            <person name="Pallen M.J."/>
        </authorList>
    </citation>
    <scope>NUCLEOTIDE SEQUENCE</scope>
    <source>
        <strain evidence="2">CHK188-16595</strain>
    </source>
</reference>
<dbReference type="Gene3D" id="3.80.10.10">
    <property type="entry name" value="Ribonuclease Inhibitor"/>
    <property type="match status" value="2"/>
</dbReference>
<dbReference type="AlphaFoldDB" id="A0A9D2MHD1"/>
<evidence type="ECO:0000313" key="3">
    <source>
        <dbReference type="Proteomes" id="UP000823877"/>
    </source>
</evidence>
<dbReference type="Pfam" id="PF13306">
    <property type="entry name" value="LRR_5"/>
    <property type="match status" value="1"/>
</dbReference>
<dbReference type="EMBL" id="DWXN01000006">
    <property type="protein sequence ID" value="HJB74657.1"/>
    <property type="molecule type" value="Genomic_DNA"/>
</dbReference>
<sequence length="582" mass="63651">MKKFVFKKIIAGAMAAAISLSTGVTAFAADQQQITPGNTGSTTVKATVESEAVVWLPTNITLSGAPDENKKYTGEGAVIVEGDIAGNEFVSVTPESSISLKQSGKDDIIAQVTQEKTTFTYDDLQNSNSAVTSISADTLSAGEWNSVLHYNVSLDENPLPAGYTTLYEYDLSATEADDVKAYYMVPNKNTSPIEVETQANKIKSRAAVGSAETKENNVIEYNGIRYVLSDEDTFVISGEGDMKPDIQKELIDYEGIKNLVLETFPNVGICTGGHSTPVYAEDRMVFDVFTKDKDKEYFIQWKENSIFPEKQMFVKNSIDSDSEISVCGFCVTYEETSNEKYWQYDPYCAEIMQFIEDNYTDYVVAMPKHVIIQEGITSVSEKAFYKCNSLQTVELSNSVVSIGHYAFSNCPNLEAFDLKNVKELGRYAFSGSTFESIDISNIEDFGVGAFSGSALTNIVLPNNITSIPMNIFTNCTKLKEIIIPDSVTSIGSFAFNGCNSLQSVHIPNNVSSIGGSAFNSCSNLAAIYIPDSVTSIDRAAFHYIKSDATIYCETQRVANMLKSGTNYMPGSVNVVVDESMFS</sequence>
<comment type="caution">
    <text evidence="2">The sequence shown here is derived from an EMBL/GenBank/DDBJ whole genome shotgun (WGS) entry which is preliminary data.</text>
</comment>
<dbReference type="PANTHER" id="PTHR45661:SF3">
    <property type="entry name" value="IG-LIKE DOMAIN-CONTAINING PROTEIN"/>
    <property type="match status" value="1"/>
</dbReference>